<organism evidence="6 7">
    <name type="scientific">Dreissena polymorpha</name>
    <name type="common">Zebra mussel</name>
    <name type="synonym">Mytilus polymorpha</name>
    <dbReference type="NCBI Taxonomy" id="45954"/>
    <lineage>
        <taxon>Eukaryota</taxon>
        <taxon>Metazoa</taxon>
        <taxon>Spiralia</taxon>
        <taxon>Lophotrochozoa</taxon>
        <taxon>Mollusca</taxon>
        <taxon>Bivalvia</taxon>
        <taxon>Autobranchia</taxon>
        <taxon>Heteroconchia</taxon>
        <taxon>Euheterodonta</taxon>
        <taxon>Imparidentia</taxon>
        <taxon>Neoheterodontei</taxon>
        <taxon>Myida</taxon>
        <taxon>Dreissenoidea</taxon>
        <taxon>Dreissenidae</taxon>
        <taxon>Dreissena</taxon>
    </lineage>
</organism>
<dbReference type="SMART" id="SM00360">
    <property type="entry name" value="RRM"/>
    <property type="match status" value="3"/>
</dbReference>
<dbReference type="GO" id="GO:0005737">
    <property type="term" value="C:cytoplasm"/>
    <property type="evidence" value="ECO:0007669"/>
    <property type="project" value="UniProtKB-ARBA"/>
</dbReference>
<dbReference type="FunFam" id="3.30.70.330:FF:000383">
    <property type="entry name" value="Sex lethal, isoform D"/>
    <property type="match status" value="1"/>
</dbReference>
<evidence type="ECO:0000256" key="1">
    <source>
        <dbReference type="ARBA" id="ARBA00022737"/>
    </source>
</evidence>
<dbReference type="GO" id="GO:0009967">
    <property type="term" value="P:positive regulation of signal transduction"/>
    <property type="evidence" value="ECO:0007669"/>
    <property type="project" value="UniProtKB-ARBA"/>
</dbReference>
<reference evidence="6" key="2">
    <citation type="submission" date="2020-11" db="EMBL/GenBank/DDBJ databases">
        <authorList>
            <person name="McCartney M.A."/>
            <person name="Auch B."/>
            <person name="Kono T."/>
            <person name="Mallez S."/>
            <person name="Becker A."/>
            <person name="Gohl D.M."/>
            <person name="Silverstein K.A.T."/>
            <person name="Koren S."/>
            <person name="Bechman K.B."/>
            <person name="Herman A."/>
            <person name="Abrahante J.E."/>
            <person name="Garbe J."/>
        </authorList>
    </citation>
    <scope>NUCLEOTIDE SEQUENCE</scope>
    <source>
        <strain evidence="6">Duluth1</strain>
        <tissue evidence="6">Whole animal</tissue>
    </source>
</reference>
<name>A0A9D4FCG3_DREPO</name>
<dbReference type="SMART" id="SM00361">
    <property type="entry name" value="RRM_1"/>
    <property type="match status" value="3"/>
</dbReference>
<keyword evidence="1" id="KW-0677">Repeat</keyword>
<dbReference type="InterPro" id="IPR035979">
    <property type="entry name" value="RBD_domain_sf"/>
</dbReference>
<dbReference type="PROSITE" id="PS50102">
    <property type="entry name" value="RRM"/>
    <property type="match status" value="3"/>
</dbReference>
<dbReference type="InterPro" id="IPR003954">
    <property type="entry name" value="RRM_euk-type"/>
</dbReference>
<dbReference type="Gene3D" id="3.30.70.330">
    <property type="match status" value="3"/>
</dbReference>
<feature type="domain" description="RRM" evidence="5">
    <location>
        <begin position="10"/>
        <end position="88"/>
    </location>
</feature>
<dbReference type="PANTHER" id="PTHR10352">
    <property type="entry name" value="EUKARYOTIC TRANSLATION INITIATION FACTOR 3 SUBUNIT G"/>
    <property type="match status" value="1"/>
</dbReference>
<feature type="region of interest" description="Disordered" evidence="4">
    <location>
        <begin position="191"/>
        <end position="210"/>
    </location>
</feature>
<reference evidence="6" key="1">
    <citation type="journal article" date="2019" name="bioRxiv">
        <title>The Genome of the Zebra Mussel, Dreissena polymorpha: A Resource for Invasive Species Research.</title>
        <authorList>
            <person name="McCartney M.A."/>
            <person name="Auch B."/>
            <person name="Kono T."/>
            <person name="Mallez S."/>
            <person name="Zhang Y."/>
            <person name="Obille A."/>
            <person name="Becker A."/>
            <person name="Abrahante J.E."/>
            <person name="Garbe J."/>
            <person name="Badalamenti J.P."/>
            <person name="Herman A."/>
            <person name="Mangelson H."/>
            <person name="Liachko I."/>
            <person name="Sullivan S."/>
            <person name="Sone E.D."/>
            <person name="Koren S."/>
            <person name="Silverstein K.A.T."/>
            <person name="Beckman K.B."/>
            <person name="Gohl D.M."/>
        </authorList>
    </citation>
    <scope>NUCLEOTIDE SEQUENCE</scope>
    <source>
        <strain evidence="6">Duluth1</strain>
        <tissue evidence="6">Whole animal</tissue>
    </source>
</reference>
<dbReference type="PRINTS" id="PR00961">
    <property type="entry name" value="HUDSXLRNA"/>
</dbReference>
<accession>A0A9D4FCG3</accession>
<dbReference type="GO" id="GO:0010629">
    <property type="term" value="P:negative regulation of gene expression"/>
    <property type="evidence" value="ECO:0007669"/>
    <property type="project" value="UniProtKB-ARBA"/>
</dbReference>
<keyword evidence="7" id="KW-1185">Reference proteome</keyword>
<gene>
    <name evidence="6" type="ORF">DPMN_147580</name>
</gene>
<dbReference type="InterPro" id="IPR002343">
    <property type="entry name" value="Hud_Sxl_RNA"/>
</dbReference>
<dbReference type="InterPro" id="IPR012677">
    <property type="entry name" value="Nucleotide-bd_a/b_plait_sf"/>
</dbReference>
<comment type="caution">
    <text evidence="6">The sequence shown here is derived from an EMBL/GenBank/DDBJ whole genome shotgun (WGS) entry which is preliminary data.</text>
</comment>
<evidence type="ECO:0000256" key="2">
    <source>
        <dbReference type="ARBA" id="ARBA00022884"/>
    </source>
</evidence>
<dbReference type="InterPro" id="IPR000504">
    <property type="entry name" value="RRM_dom"/>
</dbReference>
<dbReference type="GO" id="GO:0003729">
    <property type="term" value="F:mRNA binding"/>
    <property type="evidence" value="ECO:0007669"/>
    <property type="project" value="UniProtKB-ARBA"/>
</dbReference>
<dbReference type="GO" id="GO:1990904">
    <property type="term" value="C:ribonucleoprotein complex"/>
    <property type="evidence" value="ECO:0007669"/>
    <property type="project" value="InterPro"/>
</dbReference>
<keyword evidence="2 3" id="KW-0694">RNA-binding</keyword>
<evidence type="ECO:0000259" key="5">
    <source>
        <dbReference type="PROSITE" id="PS50102"/>
    </source>
</evidence>
<evidence type="ECO:0000256" key="4">
    <source>
        <dbReference type="SAM" id="MobiDB-lite"/>
    </source>
</evidence>
<dbReference type="AlphaFoldDB" id="A0A9D4FCG3"/>
<proteinExistence type="predicted"/>
<dbReference type="Pfam" id="PF00076">
    <property type="entry name" value="RRM_1"/>
    <property type="match status" value="3"/>
</dbReference>
<feature type="domain" description="RRM" evidence="5">
    <location>
        <begin position="97"/>
        <end position="179"/>
    </location>
</feature>
<evidence type="ECO:0000256" key="3">
    <source>
        <dbReference type="PROSITE-ProRule" id="PRU00176"/>
    </source>
</evidence>
<sequence length="302" mass="33061">MAAGGSAGGSKLIVNNLPTSFTEDDFTSMFSRYGKLASVHIVTHKTTGQSLGYGFVVYLRALDAAKAIEEIDGLQLGRNKLRVSYSEPMNDTLKNATKVYVKKLPVKFTEEDISALFSKYGKLVQTRLVRDSVTNKSKTVAYVLFEKWVDAQKAVTALNGFTPEGAQKALEIKIDEAKGLGAPVKFVRSQASPYPQGGRPGPHGPPKKMGQSIPTHIASMGHGIVTVFVYNVGEFINEHELYNIFAPFGGLNKIDIARDAATQRCKGFAFLTFDNKKSAERAIQALDGTMYRGRPLQVRFKT</sequence>
<protein>
    <recommendedName>
        <fullName evidence="5">RRM domain-containing protein</fullName>
    </recommendedName>
</protein>
<evidence type="ECO:0000313" key="7">
    <source>
        <dbReference type="Proteomes" id="UP000828390"/>
    </source>
</evidence>
<dbReference type="EMBL" id="JAIWYP010000007">
    <property type="protein sequence ID" value="KAH3794051.1"/>
    <property type="molecule type" value="Genomic_DNA"/>
</dbReference>
<evidence type="ECO:0000313" key="6">
    <source>
        <dbReference type="EMBL" id="KAH3794051.1"/>
    </source>
</evidence>
<dbReference type="SUPFAM" id="SSF54928">
    <property type="entry name" value="RNA-binding domain, RBD"/>
    <property type="match status" value="2"/>
</dbReference>
<dbReference type="OrthoDB" id="266020at2759"/>
<dbReference type="Proteomes" id="UP000828390">
    <property type="component" value="Unassembled WGS sequence"/>
</dbReference>
<feature type="domain" description="RRM" evidence="5">
    <location>
        <begin position="225"/>
        <end position="302"/>
    </location>
</feature>